<dbReference type="Gene3D" id="3.40.960.10">
    <property type="entry name" value="VSR Endonuclease"/>
    <property type="match status" value="1"/>
</dbReference>
<reference evidence="3" key="2">
    <citation type="submission" date="2010-01" db="EMBL/GenBank/DDBJ databases">
        <title>The complete genome of Geodermatophilus obscurus DSM 43160.</title>
        <authorList>
            <consortium name="US DOE Joint Genome Institute (JGI-PGF)"/>
            <person name="Lucas S."/>
            <person name="Copeland A."/>
            <person name="Lapidus A."/>
            <person name="Glavina del Rio T."/>
            <person name="Dalin E."/>
            <person name="Tice H."/>
            <person name="Bruce D."/>
            <person name="Goodwin L."/>
            <person name="Pitluck S."/>
            <person name="Kyrpides N."/>
            <person name="Mavromatis K."/>
            <person name="Ivanova N."/>
            <person name="Munk A.C."/>
            <person name="Brettin T."/>
            <person name="Detter J.C."/>
            <person name="Han C."/>
            <person name="Larimer F."/>
            <person name="Land M."/>
            <person name="Hauser L."/>
            <person name="Markowitz V."/>
            <person name="Cheng J.-F."/>
            <person name="Hugenholtz P."/>
            <person name="Woyke T."/>
            <person name="Wu D."/>
            <person name="Jando M."/>
            <person name="Schneider S."/>
            <person name="Klenk H.-P."/>
            <person name="Eisen J.A."/>
        </authorList>
    </citation>
    <scope>NUCLEOTIDE SEQUENCE [LARGE SCALE GENOMIC DNA]</scope>
    <source>
        <strain evidence="3">ATCC 25078 / DSM 43160 / JCM 3152 / KCC A-0152 / KCTC 9177 / NBRC 13315 / NRRL B-3577 / G-20</strain>
    </source>
</reference>
<protein>
    <recommendedName>
        <fullName evidence="1">DUF559 domain-containing protein</fullName>
    </recommendedName>
</protein>
<dbReference type="RefSeq" id="WP_012947739.1">
    <property type="nucleotide sequence ID" value="NC_013757.1"/>
</dbReference>
<organism evidence="2 3">
    <name type="scientific">Geodermatophilus obscurus (strain ATCC 25078 / DSM 43160 / JCM 3152 / CCUG 61914 / KCC A-0152 / KCTC 9177 / NBRC 13315 / NRRL B-3577 / G-20)</name>
    <dbReference type="NCBI Taxonomy" id="526225"/>
    <lineage>
        <taxon>Bacteria</taxon>
        <taxon>Bacillati</taxon>
        <taxon>Actinomycetota</taxon>
        <taxon>Actinomycetes</taxon>
        <taxon>Geodermatophilales</taxon>
        <taxon>Geodermatophilaceae</taxon>
        <taxon>Geodermatophilus</taxon>
    </lineage>
</organism>
<feature type="domain" description="DUF559" evidence="1">
    <location>
        <begin position="231"/>
        <end position="295"/>
    </location>
</feature>
<dbReference type="STRING" id="526225.Gobs_1580"/>
<accession>D2SCR4</accession>
<dbReference type="SUPFAM" id="SSF52980">
    <property type="entry name" value="Restriction endonuclease-like"/>
    <property type="match status" value="1"/>
</dbReference>
<gene>
    <name evidence="2" type="ordered locus">Gobs_1580</name>
</gene>
<dbReference type="OrthoDB" id="5243722at2"/>
<evidence type="ECO:0000313" key="3">
    <source>
        <dbReference type="Proteomes" id="UP000001382"/>
    </source>
</evidence>
<dbReference type="Pfam" id="PF04480">
    <property type="entry name" value="DUF559"/>
    <property type="match status" value="1"/>
</dbReference>
<dbReference type="KEGG" id="gob:Gobs_1580"/>
<dbReference type="HOGENOM" id="CLU_052626_3_2_11"/>
<sequence>MARDLLVLLGPHGVARASELAGQVDRHTLGRWVADGRLLRPHRGVLAAPECWPEWRTRALAGVLATDGTLSHSSALAAWRVAEDAGPVHVSVPADRRALHSPGLVVHRVQDLVTDRLGPLPVTPLPRTLVDSWGWAHGRRGHPRAVERARAAVIETLRDRRVGAARLRAEATRRPALPGRGELVTLVGLVEQGCQSELEIWGVREVLQGPGMPRFVQQHHVVLPTGVVRLDAALPELKVAVELDGAAFHGSVDARERDTRRDVALAALGWVVLRFSYRRLTREPAGCRREILQVCRARETLLTRR</sequence>
<dbReference type="AlphaFoldDB" id="D2SCR4"/>
<dbReference type="InterPro" id="IPR007569">
    <property type="entry name" value="DUF559"/>
</dbReference>
<evidence type="ECO:0000259" key="1">
    <source>
        <dbReference type="Pfam" id="PF04480"/>
    </source>
</evidence>
<dbReference type="EMBL" id="CP001867">
    <property type="protein sequence ID" value="ADB74299.1"/>
    <property type="molecule type" value="Genomic_DNA"/>
</dbReference>
<dbReference type="Proteomes" id="UP000001382">
    <property type="component" value="Chromosome"/>
</dbReference>
<proteinExistence type="predicted"/>
<dbReference type="eggNOG" id="COG2852">
    <property type="taxonomic scope" value="Bacteria"/>
</dbReference>
<dbReference type="InterPro" id="IPR011335">
    <property type="entry name" value="Restrct_endonuc-II-like"/>
</dbReference>
<keyword evidence="3" id="KW-1185">Reference proteome</keyword>
<evidence type="ECO:0000313" key="2">
    <source>
        <dbReference type="EMBL" id="ADB74299.1"/>
    </source>
</evidence>
<name>D2SCR4_GEOOG</name>
<reference evidence="2 3" key="1">
    <citation type="journal article" date="2010" name="Stand. Genomic Sci.">
        <title>Complete genome sequence of Geodermatophilus obscurus type strain (G-20).</title>
        <authorList>
            <person name="Ivanova N."/>
            <person name="Sikorski J."/>
            <person name="Jando M."/>
            <person name="Munk C."/>
            <person name="Lapidus A."/>
            <person name="Glavina Del Rio T."/>
            <person name="Copeland A."/>
            <person name="Tice H."/>
            <person name="Cheng J.-F."/>
            <person name="Lucas S."/>
            <person name="Chen F."/>
            <person name="Nolan M."/>
            <person name="Bruce D."/>
            <person name="Goodwin L."/>
            <person name="Pitluck S."/>
            <person name="Mavromatis K."/>
            <person name="Mikhailova N."/>
            <person name="Pati A."/>
            <person name="Chen A."/>
            <person name="Palaniappan K."/>
            <person name="Land M."/>
            <person name="Hauser L."/>
            <person name="Chang Y.-J."/>
            <person name="Jeffries C.D."/>
            <person name="Meincke L."/>
            <person name="Brettin T."/>
            <person name="Detter J.C."/>
            <person name="Detter J.C."/>
            <person name="Rohde M."/>
            <person name="Goeker M."/>
            <person name="Bristow J."/>
            <person name="Eisen J.A."/>
            <person name="Markowitz V."/>
            <person name="Hugenholtz P."/>
            <person name="Kyrpides N.C."/>
            <person name="Klenk H.-P."/>
        </authorList>
    </citation>
    <scope>NUCLEOTIDE SEQUENCE [LARGE SCALE GENOMIC DNA]</scope>
    <source>
        <strain evidence="3">ATCC 25078 / DSM 43160 / JCM 3152 / KCC A-0152 / KCTC 9177 / NBRC 13315 / NRRL B-3577 / G-20</strain>
    </source>
</reference>